<dbReference type="CDD" id="cd03020">
    <property type="entry name" value="DsbA_DsbC_DsbG"/>
    <property type="match status" value="1"/>
</dbReference>
<dbReference type="GO" id="GO:0042597">
    <property type="term" value="C:periplasmic space"/>
    <property type="evidence" value="ECO:0007669"/>
    <property type="project" value="UniProtKB-SubCell"/>
</dbReference>
<dbReference type="InterPro" id="IPR012336">
    <property type="entry name" value="Thioredoxin-like_fold"/>
</dbReference>
<organism evidence="10 11">
    <name type="scientific">Limnohabitans curvus</name>
    <dbReference type="NCBI Taxonomy" id="323423"/>
    <lineage>
        <taxon>Bacteria</taxon>
        <taxon>Pseudomonadati</taxon>
        <taxon>Pseudomonadota</taxon>
        <taxon>Betaproteobacteria</taxon>
        <taxon>Burkholderiales</taxon>
        <taxon>Comamonadaceae</taxon>
        <taxon>Limnohabitans</taxon>
    </lineage>
</organism>
<evidence type="ECO:0000256" key="4">
    <source>
        <dbReference type="ARBA" id="ARBA00022764"/>
    </source>
</evidence>
<dbReference type="EMBL" id="NESP01000001">
    <property type="protein sequence ID" value="PUE59893.1"/>
    <property type="molecule type" value="Genomic_DNA"/>
</dbReference>
<evidence type="ECO:0000259" key="9">
    <source>
        <dbReference type="Pfam" id="PF13098"/>
    </source>
</evidence>
<evidence type="ECO:0000256" key="1">
    <source>
        <dbReference type="ARBA" id="ARBA00004418"/>
    </source>
</evidence>
<dbReference type="Gene3D" id="3.40.30.10">
    <property type="entry name" value="Glutaredoxin"/>
    <property type="match status" value="1"/>
</dbReference>
<feature type="chain" id="PRO_5016195081" description="Thiol:disulfide interchange protein" evidence="7">
    <location>
        <begin position="24"/>
        <end position="241"/>
    </location>
</feature>
<evidence type="ECO:0000313" key="10">
    <source>
        <dbReference type="EMBL" id="PUE59893.1"/>
    </source>
</evidence>
<evidence type="ECO:0000256" key="3">
    <source>
        <dbReference type="ARBA" id="ARBA00022729"/>
    </source>
</evidence>
<dbReference type="Proteomes" id="UP000251341">
    <property type="component" value="Unassembled WGS sequence"/>
</dbReference>
<keyword evidence="6 7" id="KW-0676">Redox-active center</keyword>
<dbReference type="PANTHER" id="PTHR35272:SF3">
    <property type="entry name" value="THIOL:DISULFIDE INTERCHANGE PROTEIN DSBC"/>
    <property type="match status" value="1"/>
</dbReference>
<comment type="caution">
    <text evidence="10">The sequence shown here is derived from an EMBL/GenBank/DDBJ whole genome shotgun (WGS) entry which is preliminary data.</text>
</comment>
<keyword evidence="3 7" id="KW-0732">Signal</keyword>
<keyword evidence="4 7" id="KW-0574">Periplasm</keyword>
<accession>A0A315EQ62</accession>
<evidence type="ECO:0000259" key="8">
    <source>
        <dbReference type="Pfam" id="PF10411"/>
    </source>
</evidence>
<comment type="function">
    <text evidence="7">Required for disulfide bond formation in some periplasmic proteins. Acts by transferring its disulfide bond to other proteins and is reduced in the process.</text>
</comment>
<dbReference type="AlphaFoldDB" id="A0A315EQ62"/>
<name>A0A315EQ62_9BURK</name>
<dbReference type="Pfam" id="PF10411">
    <property type="entry name" value="DsbC_N"/>
    <property type="match status" value="1"/>
</dbReference>
<feature type="domain" description="Thioredoxin-like fold" evidence="9">
    <location>
        <begin position="115"/>
        <end position="236"/>
    </location>
</feature>
<proteinExistence type="inferred from homology"/>
<reference evidence="10 11" key="1">
    <citation type="submission" date="2017-04" db="EMBL/GenBank/DDBJ databases">
        <title>Unexpected and diverse lifestyles within the genus Limnohabitans.</title>
        <authorList>
            <person name="Kasalicky V."/>
            <person name="Mehrshad M."/>
            <person name="Andrei S.-A."/>
            <person name="Salcher M."/>
            <person name="Kratochvilova H."/>
            <person name="Simek K."/>
            <person name="Ghai R."/>
        </authorList>
    </citation>
    <scope>NUCLEOTIDE SEQUENCE [LARGE SCALE GENOMIC DNA]</scope>
    <source>
        <strain evidence="10 11">MWH-C5</strain>
    </source>
</reference>
<feature type="domain" description="Disulphide bond isomerase DsbC/G N-terminal" evidence="8">
    <location>
        <begin position="24"/>
        <end position="91"/>
    </location>
</feature>
<sequence>MQRTFRQLSAAALLALSITSVWAQGHEATIRKNLSERIPQIPKIEEITPTPLAGIYELRLSTNEIYYSDAQGNFLIQGNLIDTKSKRNLTEEREAKLSAVDFNALPLKDAITIVHGNGKRKLAVFEDPNCGYCKRFERDLAKIDNVTVYLFLMPVLGPGSVEKSRNVWCAKDPAAAWVNLMQKDMAPAAAQCNTAAIDRNLDFGRKYKITGTPTLVAQDGTRVPGAINSTQIEKLLADATK</sequence>
<dbReference type="InterPro" id="IPR018950">
    <property type="entry name" value="DiS-bond_isomerase_DsbC/G_N"/>
</dbReference>
<dbReference type="Gene3D" id="3.10.450.70">
    <property type="entry name" value="Disulphide bond isomerase, DsbC/G, N-terminal"/>
    <property type="match status" value="1"/>
</dbReference>
<keyword evidence="10" id="KW-0413">Isomerase</keyword>
<protein>
    <recommendedName>
        <fullName evidence="7">Thiol:disulfide interchange protein</fullName>
    </recommendedName>
</protein>
<dbReference type="InterPro" id="IPR036249">
    <property type="entry name" value="Thioredoxin-like_sf"/>
</dbReference>
<keyword evidence="5" id="KW-1015">Disulfide bond</keyword>
<dbReference type="GO" id="GO:0016853">
    <property type="term" value="F:isomerase activity"/>
    <property type="evidence" value="ECO:0007669"/>
    <property type="project" value="UniProtKB-KW"/>
</dbReference>
<comment type="subcellular location">
    <subcellularLocation>
        <location evidence="1 7">Periplasm</location>
    </subcellularLocation>
</comment>
<dbReference type="Pfam" id="PF13098">
    <property type="entry name" value="Thioredoxin_2"/>
    <property type="match status" value="1"/>
</dbReference>
<dbReference type="RefSeq" id="WP_108402364.1">
    <property type="nucleotide sequence ID" value="NZ_NESP01000001.1"/>
</dbReference>
<evidence type="ECO:0000313" key="11">
    <source>
        <dbReference type="Proteomes" id="UP000251341"/>
    </source>
</evidence>
<dbReference type="SUPFAM" id="SSF54423">
    <property type="entry name" value="DsbC/DsbG N-terminal domain-like"/>
    <property type="match status" value="1"/>
</dbReference>
<dbReference type="PROSITE" id="PS00194">
    <property type="entry name" value="THIOREDOXIN_1"/>
    <property type="match status" value="1"/>
</dbReference>
<evidence type="ECO:0000256" key="6">
    <source>
        <dbReference type="ARBA" id="ARBA00023284"/>
    </source>
</evidence>
<comment type="similarity">
    <text evidence="2 7">Belongs to the thioredoxin family. DsbC subfamily.</text>
</comment>
<evidence type="ECO:0000256" key="2">
    <source>
        <dbReference type="ARBA" id="ARBA00009813"/>
    </source>
</evidence>
<gene>
    <name evidence="10" type="ORF">B9Z44_10090</name>
</gene>
<dbReference type="InterPro" id="IPR009094">
    <property type="entry name" value="DiS-bond_isomerase_DsbC/G_N_sf"/>
</dbReference>
<dbReference type="InterPro" id="IPR033954">
    <property type="entry name" value="DiS-bond_Isoase_DsbC/G"/>
</dbReference>
<evidence type="ECO:0000256" key="7">
    <source>
        <dbReference type="RuleBase" id="RU364038"/>
    </source>
</evidence>
<dbReference type="PANTHER" id="PTHR35272">
    <property type="entry name" value="THIOL:DISULFIDE INTERCHANGE PROTEIN DSBC-RELATED"/>
    <property type="match status" value="1"/>
</dbReference>
<dbReference type="InterPro" id="IPR017937">
    <property type="entry name" value="Thioredoxin_CS"/>
</dbReference>
<dbReference type="InterPro" id="IPR051470">
    <property type="entry name" value="Thiol:disulfide_interchange"/>
</dbReference>
<evidence type="ECO:0000256" key="5">
    <source>
        <dbReference type="ARBA" id="ARBA00023157"/>
    </source>
</evidence>
<feature type="signal peptide" evidence="7">
    <location>
        <begin position="1"/>
        <end position="23"/>
    </location>
</feature>
<dbReference type="SUPFAM" id="SSF52833">
    <property type="entry name" value="Thioredoxin-like"/>
    <property type="match status" value="1"/>
</dbReference>
<keyword evidence="11" id="KW-1185">Reference proteome</keyword>